<sequence length="502" mass="56197">MNASKEILIIIVILSLAAFASALLITVDSPRTRILCTAAIVCMTLAYKHPRLGLWTFLIYLPFGGTVTYAVVDIYRAVHGRVTYSSDALLFHLVKDTVYFPALIALIVSSPSFQKFQRIAKPLILAIGSLLGACLLTLLFVNLSLQLANPQNNFLLVGAIGLKSLIGYVPLILCGYYLIRDQKDLFFLNRLLVALTLICCGLCFVQFFLLSQGICPGNSLLPEPASSKASLLARCFVGGSLLYNPAKGLIRLPGTFVAPWQWAWFLIANSFFVFGASLSDPSRCWRWLGWTSVGLLLATTIISGQRAALLCVPIILLVLFLLSESNRKQLALKLGIMVFLGFLIFNSIEKVQKEWLDLVGRWNYSPPPLFVLNQFRNVLENYSAWLGQGLGLATNAARRLGNTVLIETFYAKLLYEIGWIGLLSFLLVVSMLALLTFRAYRSLEKPSLRRLAFCWWTFILFIGYNTYYYPLTVDPVAVYFWFIGGVMLKLPELERQKSFDPI</sequence>
<comment type="caution">
    <text evidence="2">The sequence shown here is derived from an EMBL/GenBank/DDBJ whole genome shotgun (WGS) entry which is preliminary data.</text>
</comment>
<feature type="transmembrane region" description="Helical" evidence="1">
    <location>
        <begin position="154"/>
        <end position="179"/>
    </location>
</feature>
<dbReference type="STRING" id="1921803.NIES593_05960"/>
<evidence type="ECO:0000313" key="2">
    <source>
        <dbReference type="EMBL" id="OKH24765.1"/>
    </source>
</evidence>
<feature type="transmembrane region" description="Helical" evidence="1">
    <location>
        <begin position="290"/>
        <end position="323"/>
    </location>
</feature>
<feature type="transmembrane region" description="Helical" evidence="1">
    <location>
        <begin position="330"/>
        <end position="348"/>
    </location>
</feature>
<name>A0A1U7HML9_9CYAN</name>
<proteinExistence type="predicted"/>
<keyword evidence="1" id="KW-1133">Transmembrane helix</keyword>
<keyword evidence="1" id="KW-0472">Membrane</keyword>
<feature type="transmembrane region" description="Helical" evidence="1">
    <location>
        <begin position="191"/>
        <end position="211"/>
    </location>
</feature>
<feature type="transmembrane region" description="Helical" evidence="1">
    <location>
        <begin position="54"/>
        <end position="78"/>
    </location>
</feature>
<protein>
    <recommendedName>
        <fullName evidence="4">O-antigen polymerase</fullName>
    </recommendedName>
</protein>
<keyword evidence="1" id="KW-0812">Transmembrane</keyword>
<evidence type="ECO:0000313" key="3">
    <source>
        <dbReference type="Proteomes" id="UP000186868"/>
    </source>
</evidence>
<dbReference type="OrthoDB" id="524903at2"/>
<feature type="transmembrane region" description="Helical" evidence="1">
    <location>
        <begin position="123"/>
        <end position="148"/>
    </location>
</feature>
<feature type="transmembrane region" description="Helical" evidence="1">
    <location>
        <begin position="452"/>
        <end position="470"/>
    </location>
</feature>
<reference evidence="2 3" key="1">
    <citation type="submission" date="2016-11" db="EMBL/GenBank/DDBJ databases">
        <title>Draft Genome Sequences of Nine Cyanobacterial Strains from Diverse Habitats.</title>
        <authorList>
            <person name="Zhu T."/>
            <person name="Hou S."/>
            <person name="Lu X."/>
            <person name="Hess W.R."/>
        </authorList>
    </citation>
    <scope>NUCLEOTIDE SEQUENCE [LARGE SCALE GENOMIC DNA]</scope>
    <source>
        <strain evidence="2 3">NIES-593</strain>
    </source>
</reference>
<dbReference type="Proteomes" id="UP000186868">
    <property type="component" value="Unassembled WGS sequence"/>
</dbReference>
<evidence type="ECO:0000256" key="1">
    <source>
        <dbReference type="SAM" id="Phobius"/>
    </source>
</evidence>
<feature type="transmembrane region" description="Helical" evidence="1">
    <location>
        <begin position="262"/>
        <end position="278"/>
    </location>
</feature>
<dbReference type="RefSeq" id="WP_073598715.1">
    <property type="nucleotide sequence ID" value="NZ_MRCB01000005.1"/>
</dbReference>
<evidence type="ECO:0008006" key="4">
    <source>
        <dbReference type="Google" id="ProtNLM"/>
    </source>
</evidence>
<keyword evidence="3" id="KW-1185">Reference proteome</keyword>
<dbReference type="AlphaFoldDB" id="A0A1U7HML9"/>
<feature type="transmembrane region" description="Helical" evidence="1">
    <location>
        <begin position="7"/>
        <end position="25"/>
    </location>
</feature>
<gene>
    <name evidence="2" type="ORF">NIES593_05960</name>
</gene>
<dbReference type="EMBL" id="MRCB01000005">
    <property type="protein sequence ID" value="OKH24765.1"/>
    <property type="molecule type" value="Genomic_DNA"/>
</dbReference>
<feature type="transmembrane region" description="Helical" evidence="1">
    <location>
        <begin position="417"/>
        <end position="440"/>
    </location>
</feature>
<accession>A0A1U7HML9</accession>
<organism evidence="2 3">
    <name type="scientific">Hydrococcus rivularis NIES-593</name>
    <dbReference type="NCBI Taxonomy" id="1921803"/>
    <lineage>
        <taxon>Bacteria</taxon>
        <taxon>Bacillati</taxon>
        <taxon>Cyanobacteriota</taxon>
        <taxon>Cyanophyceae</taxon>
        <taxon>Pleurocapsales</taxon>
        <taxon>Hydrococcaceae</taxon>
        <taxon>Hydrococcus</taxon>
    </lineage>
</organism>